<keyword evidence="5" id="KW-1185">Reference proteome</keyword>
<keyword evidence="1" id="KW-0732">Signal</keyword>
<proteinExistence type="predicted"/>
<evidence type="ECO:0000313" key="5">
    <source>
        <dbReference type="Proteomes" id="UP001304419"/>
    </source>
</evidence>
<dbReference type="AlphaFoldDB" id="A0A8I2H6I7"/>
<dbReference type="GeneID" id="98338146"/>
<dbReference type="EMBL" id="CP137579">
    <property type="protein sequence ID" value="WOX31404.1"/>
    <property type="molecule type" value="Genomic_DNA"/>
</dbReference>
<evidence type="ECO:0000313" key="4">
    <source>
        <dbReference type="Proteomes" id="UP000646877"/>
    </source>
</evidence>
<gene>
    <name evidence="2" type="ORF">F9Y85_12330</name>
    <name evidence="3" type="ORF">R5H13_20915</name>
</gene>
<reference evidence="2" key="1">
    <citation type="submission" date="2019-10" db="EMBL/GenBank/DDBJ databases">
        <authorList>
            <person name="Paulsen S."/>
        </authorList>
    </citation>
    <scope>NUCLEOTIDE SEQUENCE</scope>
    <source>
        <strain evidence="2">LMG 19692</strain>
    </source>
</reference>
<sequence>MFKKILLPIAATMFCISAANALTPLEDRARVSRMNADLLLPDGSTLNVDVSFDCGSDYKNTALMVMSDSGAQLLAAAYTHLYGVEAGEAVMHSWNNKKNESDPRKPTYLFVLAEREKQFDWEKSKGDNQKLNKGLKSVTMERNIVDKTASGETKNDLPIVVAGCGVRDHNAYEVN</sequence>
<feature type="chain" id="PRO_5044460586" description="Secreted protein" evidence="1">
    <location>
        <begin position="22"/>
        <end position="175"/>
    </location>
</feature>
<dbReference type="EMBL" id="WEIA01000007">
    <property type="protein sequence ID" value="NLR22094.1"/>
    <property type="molecule type" value="Genomic_DNA"/>
</dbReference>
<dbReference type="Proteomes" id="UP000646877">
    <property type="component" value="Unassembled WGS sequence"/>
</dbReference>
<feature type="signal peptide" evidence="1">
    <location>
        <begin position="1"/>
        <end position="21"/>
    </location>
</feature>
<reference evidence="3 5" key="2">
    <citation type="submission" date="2023-10" db="EMBL/GenBank/DDBJ databases">
        <title>To unveil natural product biosynthetic capacity in Pseudoalteromonas.</title>
        <authorList>
            <person name="Wang J."/>
        </authorList>
    </citation>
    <scope>NUCLEOTIDE SEQUENCE [LARGE SCALE GENOMIC DNA]</scope>
    <source>
        <strain evidence="3 5">DSM 15914</strain>
    </source>
</reference>
<evidence type="ECO:0000256" key="1">
    <source>
        <dbReference type="SAM" id="SignalP"/>
    </source>
</evidence>
<evidence type="ECO:0008006" key="6">
    <source>
        <dbReference type="Google" id="ProtNLM"/>
    </source>
</evidence>
<name>A0A8I2H6I7_9GAMM</name>
<evidence type="ECO:0000313" key="3">
    <source>
        <dbReference type="EMBL" id="WOX31404.1"/>
    </source>
</evidence>
<organism evidence="2 4">
    <name type="scientific">Pseudoalteromonas maricaloris</name>
    <dbReference type="NCBI Taxonomy" id="184924"/>
    <lineage>
        <taxon>Bacteria</taxon>
        <taxon>Pseudomonadati</taxon>
        <taxon>Pseudomonadota</taxon>
        <taxon>Gammaproteobacteria</taxon>
        <taxon>Alteromonadales</taxon>
        <taxon>Pseudoalteromonadaceae</taxon>
        <taxon>Pseudoalteromonas</taxon>
    </lineage>
</organism>
<protein>
    <recommendedName>
        <fullName evidence="6">Secreted protein</fullName>
    </recommendedName>
</protein>
<accession>A0A8I2H6I7</accession>
<evidence type="ECO:0000313" key="2">
    <source>
        <dbReference type="EMBL" id="NLR22094.1"/>
    </source>
</evidence>
<dbReference type="RefSeq" id="WP_039495181.1">
    <property type="nucleotide sequence ID" value="NZ_CBCSDF010000005.1"/>
</dbReference>
<dbReference type="Proteomes" id="UP001304419">
    <property type="component" value="Chromosome 2"/>
</dbReference>